<dbReference type="EMBL" id="WNWR01000664">
    <property type="protein sequence ID" value="KAE9971702.1"/>
    <property type="molecule type" value="Genomic_DNA"/>
</dbReference>
<dbReference type="GO" id="GO:0004560">
    <property type="term" value="F:alpha-L-fucosidase activity"/>
    <property type="evidence" value="ECO:0007669"/>
    <property type="project" value="UniProtKB-EC"/>
</dbReference>
<evidence type="ECO:0000256" key="4">
    <source>
        <dbReference type="ARBA" id="ARBA00022729"/>
    </source>
</evidence>
<dbReference type="Pfam" id="PF01120">
    <property type="entry name" value="Alpha_L_fucos"/>
    <property type="match status" value="1"/>
</dbReference>
<dbReference type="SUPFAM" id="SSF51445">
    <property type="entry name" value="(Trans)glycosidases"/>
    <property type="match status" value="1"/>
</dbReference>
<feature type="domain" description="Glycoside hydrolase family 29 N-terminal" evidence="8">
    <location>
        <begin position="320"/>
        <end position="684"/>
    </location>
</feature>
<dbReference type="InterPro" id="IPR017853">
    <property type="entry name" value="GH"/>
</dbReference>
<dbReference type="PANTHER" id="PTHR10030:SF37">
    <property type="entry name" value="ALPHA-L-FUCOSIDASE-RELATED"/>
    <property type="match status" value="1"/>
</dbReference>
<dbReference type="InterPro" id="IPR057739">
    <property type="entry name" value="Glyco_hydro_29_N"/>
</dbReference>
<sequence>MLSLCVVLVTLASSVAPSWGATIASRAVTAKSVPIPLVAYFNNKAFGSYPGEASFDPLNQSYPAPTIAPNGTYTSSQTGIQYDFPGYRGKSRPDNVLCLGQNISVVPAKYFSASMLVTSDVESATVSGNLTYHYSDNTTSTSELRSQPWFSFLTIVRGEIIFPYRYTSSGINYNTSNIFEYTGTLTPGKTLTSISLPSTANTTTGRLHVFSISLWKGSDVQVQAVRPTQKWSGNGTQIVEVTLNNAGAECVSGSGLKISIAGGNVSTIDSGSLKRLCPGDQKRVNVGVIGKSSGGITVILNDGNHEQMTTFNNIDIGLISYTSDLESLAKHESPDWFDEAKFGIFIHWGPYAVTGWGNSSPYESYSEWFWWYSTHHPQADKSDFYDYRLRTFGQDWSYDDTFPEFTADAWNPKEWVDLFAEAGAKYFVFTTKHHDGFANFNAGSTSNRSAVHYGPKRDLLGELFDAAKTYQPSLKRGTYFSLPEWFNPDFSPYGFVQTPDASSVNWPGVLARNPYTGLEEPYTGRVPIDDFIADLMVPQMEILAYNYSTDIMWCDCGASNGTAPFAAAWWNKAKTQNRQVAINSRCGLAHAADFDTPEYTTFRTAQRRKWESNQGMDPYSYGYNRATPDAAYMNATTIITSLVDMVSKNGNFLLDIGPQANGTIVQAEIDNLRAAGKWIHRHGEAIFNTTYWFVQTEITGPKNIRFTQTDDAFYMLFLDKPEADGGGVVVVDASVPVLPGDSITALGVGDGAPLVWSQMRGGGLRISVPAALLDEEEYCWVFKITYRV</sequence>
<evidence type="ECO:0000256" key="1">
    <source>
        <dbReference type="ARBA" id="ARBA00004071"/>
    </source>
</evidence>
<dbReference type="InterPro" id="IPR000933">
    <property type="entry name" value="Glyco_hydro_29"/>
</dbReference>
<keyword evidence="4 7" id="KW-0732">Signal</keyword>
<proteinExistence type="inferred from homology"/>
<dbReference type="GO" id="GO:0016139">
    <property type="term" value="P:glycoside catabolic process"/>
    <property type="evidence" value="ECO:0007669"/>
    <property type="project" value="TreeGrafter"/>
</dbReference>
<keyword evidence="5" id="KW-0378">Hydrolase</keyword>
<comment type="similarity">
    <text evidence="2">Belongs to the glycosyl hydrolase 29 family.</text>
</comment>
<reference evidence="9 10" key="1">
    <citation type="submission" date="2019-07" db="EMBL/GenBank/DDBJ databases">
        <title>Venturia inaequalis Genome Resource.</title>
        <authorList>
            <person name="Lichtner F.J."/>
        </authorList>
    </citation>
    <scope>NUCLEOTIDE SEQUENCE [LARGE SCALE GENOMIC DNA]</scope>
    <source>
        <strain evidence="9 10">DMI_063113</strain>
    </source>
</reference>
<comment type="function">
    <text evidence="1">Alpha-L-fucosidase is responsible for hydrolyzing the alpha-1,6-linked fucose joined to the reducing-end N-acetylglucosamine of the carbohydrate moieties of glycoproteins.</text>
</comment>
<accession>A0A8H3UJ43</accession>
<dbReference type="GO" id="GO:0006004">
    <property type="term" value="P:fucose metabolic process"/>
    <property type="evidence" value="ECO:0007669"/>
    <property type="project" value="InterPro"/>
</dbReference>
<evidence type="ECO:0000313" key="10">
    <source>
        <dbReference type="Proteomes" id="UP000490939"/>
    </source>
</evidence>
<protein>
    <recommendedName>
        <fullName evidence="3">alpha-L-fucosidase</fullName>
        <ecNumber evidence="3">3.2.1.51</ecNumber>
    </recommendedName>
</protein>
<evidence type="ECO:0000259" key="8">
    <source>
        <dbReference type="Pfam" id="PF01120"/>
    </source>
</evidence>
<dbReference type="PANTHER" id="PTHR10030">
    <property type="entry name" value="ALPHA-L-FUCOSIDASE"/>
    <property type="match status" value="1"/>
</dbReference>
<evidence type="ECO:0000256" key="6">
    <source>
        <dbReference type="ARBA" id="ARBA00023295"/>
    </source>
</evidence>
<dbReference type="AlphaFoldDB" id="A0A8H3UJ43"/>
<name>A0A8H3UJ43_VENIN</name>
<evidence type="ECO:0000256" key="2">
    <source>
        <dbReference type="ARBA" id="ARBA00007951"/>
    </source>
</evidence>
<dbReference type="Gene3D" id="3.20.20.80">
    <property type="entry name" value="Glycosidases"/>
    <property type="match status" value="1"/>
</dbReference>
<organism evidence="9 10">
    <name type="scientific">Venturia inaequalis</name>
    <name type="common">Apple scab fungus</name>
    <dbReference type="NCBI Taxonomy" id="5025"/>
    <lineage>
        <taxon>Eukaryota</taxon>
        <taxon>Fungi</taxon>
        <taxon>Dikarya</taxon>
        <taxon>Ascomycota</taxon>
        <taxon>Pezizomycotina</taxon>
        <taxon>Dothideomycetes</taxon>
        <taxon>Pleosporomycetidae</taxon>
        <taxon>Venturiales</taxon>
        <taxon>Venturiaceae</taxon>
        <taxon>Venturia</taxon>
    </lineage>
</organism>
<evidence type="ECO:0000256" key="5">
    <source>
        <dbReference type="ARBA" id="ARBA00022801"/>
    </source>
</evidence>
<evidence type="ECO:0000313" key="9">
    <source>
        <dbReference type="EMBL" id="KAE9971702.1"/>
    </source>
</evidence>
<comment type="caution">
    <text evidence="9">The sequence shown here is derived from an EMBL/GenBank/DDBJ whole genome shotgun (WGS) entry which is preliminary data.</text>
</comment>
<feature type="signal peptide" evidence="7">
    <location>
        <begin position="1"/>
        <end position="20"/>
    </location>
</feature>
<keyword evidence="10" id="KW-1185">Reference proteome</keyword>
<dbReference type="Gene3D" id="2.60.40.1180">
    <property type="entry name" value="Golgi alpha-mannosidase II"/>
    <property type="match status" value="1"/>
</dbReference>
<dbReference type="SMART" id="SM00812">
    <property type="entry name" value="Alpha_L_fucos"/>
    <property type="match status" value="1"/>
</dbReference>
<evidence type="ECO:0000256" key="7">
    <source>
        <dbReference type="SAM" id="SignalP"/>
    </source>
</evidence>
<dbReference type="InterPro" id="IPR013780">
    <property type="entry name" value="Glyco_hydro_b"/>
</dbReference>
<keyword evidence="6" id="KW-0326">Glycosidase</keyword>
<dbReference type="InterPro" id="IPR016286">
    <property type="entry name" value="FUC_metazoa-typ"/>
</dbReference>
<dbReference type="PRINTS" id="PR00741">
    <property type="entry name" value="GLHYDRLASE29"/>
</dbReference>
<feature type="chain" id="PRO_5034825642" description="alpha-L-fucosidase" evidence="7">
    <location>
        <begin position="21"/>
        <end position="788"/>
    </location>
</feature>
<gene>
    <name evidence="9" type="ORF">EG327_009765</name>
</gene>
<dbReference type="Proteomes" id="UP000490939">
    <property type="component" value="Unassembled WGS sequence"/>
</dbReference>
<evidence type="ECO:0000256" key="3">
    <source>
        <dbReference type="ARBA" id="ARBA00012662"/>
    </source>
</evidence>
<dbReference type="EC" id="3.2.1.51" evidence="3"/>